<evidence type="ECO:0000256" key="6">
    <source>
        <dbReference type="SAM" id="MobiDB-lite"/>
    </source>
</evidence>
<dbReference type="InterPro" id="IPR045584">
    <property type="entry name" value="Pilin-like"/>
</dbReference>
<sequence>MGGWLKGRSRQWRRLAKRWGAQEGFTLIELMVVLAVLAVLGLLAVPKLWGAVRTATQQVAVEQAHQIRSAMEMYKAEEKGYPADSNVENLSELATVLDRWIDIETANTSAKIFAATVSYNRSSNGKSYTLELFIPATEDPTTNPADWRKITITPDGVVGPSALDPNTDPTTINWQ</sequence>
<dbReference type="NCBIfam" id="TIGR02532">
    <property type="entry name" value="IV_pilin_GFxxxE"/>
    <property type="match status" value="1"/>
</dbReference>
<dbReference type="GO" id="GO:0015628">
    <property type="term" value="P:protein secretion by the type II secretion system"/>
    <property type="evidence" value="ECO:0007669"/>
    <property type="project" value="InterPro"/>
</dbReference>
<dbReference type="EMBL" id="AP025628">
    <property type="protein sequence ID" value="BDG60872.1"/>
    <property type="molecule type" value="Genomic_DNA"/>
</dbReference>
<dbReference type="AlphaFoldDB" id="A0AA35CKG3"/>
<dbReference type="GO" id="GO:0015627">
    <property type="term" value="C:type II protein secretion system complex"/>
    <property type="evidence" value="ECO:0007669"/>
    <property type="project" value="InterPro"/>
</dbReference>
<evidence type="ECO:0000256" key="1">
    <source>
        <dbReference type="ARBA" id="ARBA00004167"/>
    </source>
</evidence>
<dbReference type="Gene3D" id="3.30.700.10">
    <property type="entry name" value="Glycoprotein, Type 4 Pilin"/>
    <property type="match status" value="1"/>
</dbReference>
<evidence type="ECO:0000256" key="4">
    <source>
        <dbReference type="ARBA" id="ARBA00022989"/>
    </source>
</evidence>
<dbReference type="PANTHER" id="PTHR30093:SF44">
    <property type="entry name" value="TYPE II SECRETION SYSTEM CORE PROTEIN G"/>
    <property type="match status" value="1"/>
</dbReference>
<dbReference type="InterPro" id="IPR012902">
    <property type="entry name" value="N_methyl_site"/>
</dbReference>
<dbReference type="KEGG" id="cmic:caldi_19620"/>
<keyword evidence="2" id="KW-0488">Methylation</keyword>
<feature type="region of interest" description="Disordered" evidence="6">
    <location>
        <begin position="156"/>
        <end position="175"/>
    </location>
</feature>
<evidence type="ECO:0000256" key="3">
    <source>
        <dbReference type="ARBA" id="ARBA00022692"/>
    </source>
</evidence>
<reference evidence="8" key="1">
    <citation type="submission" date="2022-03" db="EMBL/GenBank/DDBJ databases">
        <title>Complete genome sequence of Caldinitratiruptor microaerophilus.</title>
        <authorList>
            <person name="Mukaiyama R."/>
            <person name="Nishiyama T."/>
            <person name="Ueda K."/>
        </authorList>
    </citation>
    <scope>NUCLEOTIDE SEQUENCE</scope>
    <source>
        <strain evidence="8">JCM 16183</strain>
    </source>
</reference>
<feature type="transmembrane region" description="Helical" evidence="7">
    <location>
        <begin position="21"/>
        <end position="45"/>
    </location>
</feature>
<evidence type="ECO:0000256" key="5">
    <source>
        <dbReference type="ARBA" id="ARBA00023136"/>
    </source>
</evidence>
<evidence type="ECO:0000313" key="8">
    <source>
        <dbReference type="EMBL" id="BDG60872.1"/>
    </source>
</evidence>
<dbReference type="GO" id="GO:0016020">
    <property type="term" value="C:membrane"/>
    <property type="evidence" value="ECO:0007669"/>
    <property type="project" value="UniProtKB-SubCell"/>
</dbReference>
<dbReference type="SUPFAM" id="SSF54523">
    <property type="entry name" value="Pili subunits"/>
    <property type="match status" value="1"/>
</dbReference>
<evidence type="ECO:0008006" key="10">
    <source>
        <dbReference type="Google" id="ProtNLM"/>
    </source>
</evidence>
<organism evidence="8 9">
    <name type="scientific">Caldinitratiruptor microaerophilus</name>
    <dbReference type="NCBI Taxonomy" id="671077"/>
    <lineage>
        <taxon>Bacteria</taxon>
        <taxon>Bacillati</taxon>
        <taxon>Bacillota</taxon>
        <taxon>Clostridia</taxon>
        <taxon>Eubacteriales</taxon>
        <taxon>Symbiobacteriaceae</taxon>
        <taxon>Caldinitratiruptor</taxon>
    </lineage>
</organism>
<dbReference type="RefSeq" id="WP_264841560.1">
    <property type="nucleotide sequence ID" value="NZ_AP025628.1"/>
</dbReference>
<keyword evidence="5 7" id="KW-0472">Membrane</keyword>
<gene>
    <name evidence="8" type="ORF">caldi_19620</name>
</gene>
<name>A0AA35CKG3_9FIRM</name>
<keyword evidence="9" id="KW-1185">Reference proteome</keyword>
<dbReference type="PRINTS" id="PR00813">
    <property type="entry name" value="BCTERIALGSPG"/>
</dbReference>
<keyword evidence="3 7" id="KW-0812">Transmembrane</keyword>
<dbReference type="PROSITE" id="PS00409">
    <property type="entry name" value="PROKAR_NTER_METHYL"/>
    <property type="match status" value="1"/>
</dbReference>
<evidence type="ECO:0000256" key="2">
    <source>
        <dbReference type="ARBA" id="ARBA00022481"/>
    </source>
</evidence>
<dbReference type="PANTHER" id="PTHR30093">
    <property type="entry name" value="GENERAL SECRETION PATHWAY PROTEIN G"/>
    <property type="match status" value="1"/>
</dbReference>
<dbReference type="Proteomes" id="UP001163687">
    <property type="component" value="Chromosome"/>
</dbReference>
<keyword evidence="4 7" id="KW-1133">Transmembrane helix</keyword>
<dbReference type="Pfam" id="PF07963">
    <property type="entry name" value="N_methyl"/>
    <property type="match status" value="1"/>
</dbReference>
<evidence type="ECO:0000313" key="9">
    <source>
        <dbReference type="Proteomes" id="UP001163687"/>
    </source>
</evidence>
<proteinExistence type="predicted"/>
<evidence type="ECO:0000256" key="7">
    <source>
        <dbReference type="SAM" id="Phobius"/>
    </source>
</evidence>
<dbReference type="InterPro" id="IPR000983">
    <property type="entry name" value="Bac_GSPG_pilin"/>
</dbReference>
<protein>
    <recommendedName>
        <fullName evidence="10">Prepilin-type N-terminal cleavage/methylation domain-containing protein</fullName>
    </recommendedName>
</protein>
<accession>A0AA35CKG3</accession>
<comment type="subcellular location">
    <subcellularLocation>
        <location evidence="1">Membrane</location>
        <topology evidence="1">Single-pass membrane protein</topology>
    </subcellularLocation>
</comment>